<organism evidence="5 6">
    <name type="scientific">Chryseobacterium antibioticum</name>
    <dbReference type="NCBI Taxonomy" id="2728847"/>
    <lineage>
        <taxon>Bacteria</taxon>
        <taxon>Pseudomonadati</taxon>
        <taxon>Bacteroidota</taxon>
        <taxon>Flavobacteriia</taxon>
        <taxon>Flavobacteriales</taxon>
        <taxon>Weeksellaceae</taxon>
        <taxon>Chryseobacterium group</taxon>
        <taxon>Chryseobacterium</taxon>
    </lineage>
</organism>
<keyword evidence="2 3" id="KW-0663">Pyridoxal phosphate</keyword>
<accession>A0A7Y0APG5</accession>
<dbReference type="Pfam" id="PF01053">
    <property type="entry name" value="Cys_Met_Meta_PP"/>
    <property type="match status" value="1"/>
</dbReference>
<feature type="modified residue" description="N6-(pyridoxal phosphate)lysine" evidence="3">
    <location>
        <position position="205"/>
    </location>
</feature>
<dbReference type="GO" id="GO:0019346">
    <property type="term" value="P:transsulfuration"/>
    <property type="evidence" value="ECO:0007669"/>
    <property type="project" value="InterPro"/>
</dbReference>
<evidence type="ECO:0000256" key="3">
    <source>
        <dbReference type="PIRSR" id="PIRSR001434-2"/>
    </source>
</evidence>
<dbReference type="PIRSF" id="PIRSF001434">
    <property type="entry name" value="CGS"/>
    <property type="match status" value="1"/>
</dbReference>
<evidence type="ECO:0000313" key="6">
    <source>
        <dbReference type="Proteomes" id="UP000544054"/>
    </source>
</evidence>
<dbReference type="InterPro" id="IPR000277">
    <property type="entry name" value="Cys/Met-Metab_PyrdxlP-dep_enz"/>
</dbReference>
<gene>
    <name evidence="5" type="ORF">HHL23_15005</name>
</gene>
<keyword evidence="5" id="KW-0808">Transferase</keyword>
<dbReference type="RefSeq" id="WP_169235607.1">
    <property type="nucleotide sequence ID" value="NZ_JABBGI010000019.1"/>
</dbReference>
<evidence type="ECO:0000256" key="4">
    <source>
        <dbReference type="RuleBase" id="RU362118"/>
    </source>
</evidence>
<dbReference type="GO" id="GO:0030170">
    <property type="term" value="F:pyridoxal phosphate binding"/>
    <property type="evidence" value="ECO:0007669"/>
    <property type="project" value="InterPro"/>
</dbReference>
<dbReference type="Proteomes" id="UP000544054">
    <property type="component" value="Unassembled WGS sequence"/>
</dbReference>
<sequence>MENFNAANEIQDLQYFGEFGGVNPSISDSSTYTFLSAKTMFDTFEGNAEGCYLYSRHSSPMNLYLAQALAKMENTEAANVTASGMGAITSVLMQVCKSGDHIISSRTIYGGTYAFLKNFLPPFHIDTTFVDISNFESIENAITPNTKVIYCESVSNPLLEVADLRKLSEICKKHNLKLIVDNTFSPLSVSPTLLGADIVIHSLTKFINGSSDTVGGVYCGTQEFINDTKNVNNGACMLLGPTMDSFRSASILKNLRTLHIRMKQHSHNAMYLAERFEKDGLKVSYPGLKSHKDHELMKSMMYEEYGFGGLLTVDAGTTDKANELMEMMQQENLGYLAVSLGFYKTLFSCSGSSTSSEIPEEEREAMGISDGLIRFSIGLDHDIARTYEKMRECMLKTGVLNHETLYIS</sequence>
<comment type="cofactor">
    <cofactor evidence="1 4">
        <name>pyridoxal 5'-phosphate</name>
        <dbReference type="ChEBI" id="CHEBI:597326"/>
    </cofactor>
</comment>
<dbReference type="GO" id="GO:0008483">
    <property type="term" value="F:transaminase activity"/>
    <property type="evidence" value="ECO:0007669"/>
    <property type="project" value="UniProtKB-KW"/>
</dbReference>
<evidence type="ECO:0000256" key="2">
    <source>
        <dbReference type="ARBA" id="ARBA00022898"/>
    </source>
</evidence>
<dbReference type="EMBL" id="JABBGI010000019">
    <property type="protein sequence ID" value="NML71096.1"/>
    <property type="molecule type" value="Genomic_DNA"/>
</dbReference>
<evidence type="ECO:0000256" key="1">
    <source>
        <dbReference type="ARBA" id="ARBA00001933"/>
    </source>
</evidence>
<dbReference type="SUPFAM" id="SSF53383">
    <property type="entry name" value="PLP-dependent transferases"/>
    <property type="match status" value="1"/>
</dbReference>
<comment type="caution">
    <text evidence="5">The sequence shown here is derived from an EMBL/GenBank/DDBJ whole genome shotgun (WGS) entry which is preliminary data.</text>
</comment>
<reference evidence="5 6" key="1">
    <citation type="submission" date="2020-04" db="EMBL/GenBank/DDBJ databases">
        <title>Chryseobacterium sp. RP-3-3 sp. nov., isolated from Jeju soil.</title>
        <authorList>
            <person name="Dahal R.H."/>
        </authorList>
    </citation>
    <scope>NUCLEOTIDE SEQUENCE [LARGE SCALE GENOMIC DNA]</scope>
    <source>
        <strain evidence="5 6">RP-3-3</strain>
    </source>
</reference>
<protein>
    <submittedName>
        <fullName evidence="5">Aminotransferase class I/II-fold pyridoxal phosphate-dependent enzyme</fullName>
    </submittedName>
</protein>
<dbReference type="InterPro" id="IPR015424">
    <property type="entry name" value="PyrdxlP-dep_Trfase"/>
</dbReference>
<dbReference type="Gene3D" id="3.40.640.10">
    <property type="entry name" value="Type I PLP-dependent aspartate aminotransferase-like (Major domain)"/>
    <property type="match status" value="1"/>
</dbReference>
<name>A0A7Y0APG5_9FLAO</name>
<dbReference type="GO" id="GO:0016846">
    <property type="term" value="F:carbon-sulfur lyase activity"/>
    <property type="evidence" value="ECO:0007669"/>
    <property type="project" value="TreeGrafter"/>
</dbReference>
<keyword evidence="5" id="KW-0032">Aminotransferase</keyword>
<dbReference type="InterPro" id="IPR015421">
    <property type="entry name" value="PyrdxlP-dep_Trfase_major"/>
</dbReference>
<dbReference type="Gene3D" id="3.90.1150.10">
    <property type="entry name" value="Aspartate Aminotransferase, domain 1"/>
    <property type="match status" value="1"/>
</dbReference>
<evidence type="ECO:0000313" key="5">
    <source>
        <dbReference type="EMBL" id="NML71096.1"/>
    </source>
</evidence>
<dbReference type="PANTHER" id="PTHR11808">
    <property type="entry name" value="TRANS-SULFURATION ENZYME FAMILY MEMBER"/>
    <property type="match status" value="1"/>
</dbReference>
<proteinExistence type="inferred from homology"/>
<keyword evidence="6" id="KW-1185">Reference proteome</keyword>
<dbReference type="FunFam" id="3.40.640.10:FF:000046">
    <property type="entry name" value="Cystathionine gamma-lyase"/>
    <property type="match status" value="1"/>
</dbReference>
<dbReference type="AlphaFoldDB" id="A0A7Y0APG5"/>
<comment type="similarity">
    <text evidence="4">Belongs to the trans-sulfuration enzymes family.</text>
</comment>
<dbReference type="PANTHER" id="PTHR11808:SF80">
    <property type="entry name" value="CYSTATHIONINE GAMMA-LYASE"/>
    <property type="match status" value="1"/>
</dbReference>
<dbReference type="GO" id="GO:0005737">
    <property type="term" value="C:cytoplasm"/>
    <property type="evidence" value="ECO:0007669"/>
    <property type="project" value="TreeGrafter"/>
</dbReference>
<dbReference type="InterPro" id="IPR015422">
    <property type="entry name" value="PyrdxlP-dep_Trfase_small"/>
</dbReference>